<evidence type="ECO:0000313" key="1">
    <source>
        <dbReference type="EMBL" id="MBA9028299.1"/>
    </source>
</evidence>
<dbReference type="Proteomes" id="UP000626697">
    <property type="component" value="Unassembled WGS sequence"/>
</dbReference>
<name>A0ABR6CTN2_9BACI</name>
<organism evidence="1 2">
    <name type="scientific">Peribacillus huizhouensis</name>
    <dbReference type="NCBI Taxonomy" id="1501239"/>
    <lineage>
        <taxon>Bacteria</taxon>
        <taxon>Bacillati</taxon>
        <taxon>Bacillota</taxon>
        <taxon>Bacilli</taxon>
        <taxon>Bacillales</taxon>
        <taxon>Bacillaceae</taxon>
        <taxon>Peribacillus</taxon>
    </lineage>
</organism>
<evidence type="ECO:0000313" key="2">
    <source>
        <dbReference type="Proteomes" id="UP000626697"/>
    </source>
</evidence>
<protein>
    <submittedName>
        <fullName evidence="1">Uncharacterized protein</fullName>
    </submittedName>
</protein>
<gene>
    <name evidence="1" type="ORF">HNP81_003619</name>
</gene>
<accession>A0ABR6CTN2</accession>
<keyword evidence="2" id="KW-1185">Reference proteome</keyword>
<dbReference type="RefSeq" id="WP_028390918.1">
    <property type="nucleotide sequence ID" value="NZ_JACJHX010000013.1"/>
</dbReference>
<dbReference type="EMBL" id="JACJHX010000013">
    <property type="protein sequence ID" value="MBA9028299.1"/>
    <property type="molecule type" value="Genomic_DNA"/>
</dbReference>
<sequence length="94" mass="11328">MEYNEKEYEILIEKAIEFTPIWLKQDIESIIQKKDETTRISYVISELYKKYTFNATHILAAMGQNPEWTVVSRERLNFIDNNIDLIQAMLKRIW</sequence>
<comment type="caution">
    <text evidence="1">The sequence shown here is derived from an EMBL/GenBank/DDBJ whole genome shotgun (WGS) entry which is preliminary data.</text>
</comment>
<reference evidence="1 2" key="1">
    <citation type="submission" date="2020-08" db="EMBL/GenBank/DDBJ databases">
        <title>Genomic Encyclopedia of Type Strains, Phase IV (KMG-IV): sequencing the most valuable type-strain genomes for metagenomic binning, comparative biology and taxonomic classification.</title>
        <authorList>
            <person name="Goeker M."/>
        </authorList>
    </citation>
    <scope>NUCLEOTIDE SEQUENCE [LARGE SCALE GENOMIC DNA]</scope>
    <source>
        <strain evidence="1 2">DSM 105481</strain>
    </source>
</reference>
<proteinExistence type="predicted"/>